<keyword evidence="1" id="KW-0808">Transferase</keyword>
<dbReference type="AlphaFoldDB" id="A0A9P8ARB1"/>
<dbReference type="Gene3D" id="3.40.50.150">
    <property type="entry name" value="Vaccinia Virus protein VP39"/>
    <property type="match status" value="1"/>
</dbReference>
<name>A0A9P8ARB1_9AGAR</name>
<evidence type="ECO:0000313" key="4">
    <source>
        <dbReference type="Proteomes" id="UP000812287"/>
    </source>
</evidence>
<dbReference type="Proteomes" id="UP000812287">
    <property type="component" value="Unassembled WGS sequence"/>
</dbReference>
<dbReference type="RefSeq" id="XP_043038718.1">
    <property type="nucleotide sequence ID" value="XM_043186477.1"/>
</dbReference>
<dbReference type="Pfam" id="PF13649">
    <property type="entry name" value="Methyltransf_25"/>
    <property type="match status" value="1"/>
</dbReference>
<comment type="caution">
    <text evidence="3">The sequence shown here is derived from an EMBL/GenBank/DDBJ whole genome shotgun (WGS) entry which is preliminary data.</text>
</comment>
<feature type="domain" description="Methyltransferase" evidence="2">
    <location>
        <begin position="56"/>
        <end position="152"/>
    </location>
</feature>
<sequence length="233" mass="25754">MVEHDRDSDFVTANVDYFNKAASNYDKSPLLTELIEKQAAFILSDGWSFDPESTTVLNFACGSGLMERNLVAHCKYIQGVDISQGMVDQYNKTAETLGVSSKMSAIAYQLKGLPEELEGRKFDIVLCTMAYHHFESTEEITRILTYFLKPGGTLLVTGRLIPDAVSQVADIPEQYKAIVPHRAGFSEEDMRKLFEGAGLGSFSMNVIPGATMDGFFPGTTHPKLFLARGIKSF</sequence>
<evidence type="ECO:0000256" key="1">
    <source>
        <dbReference type="ARBA" id="ARBA00022679"/>
    </source>
</evidence>
<dbReference type="PANTHER" id="PTHR43861">
    <property type="entry name" value="TRANS-ACONITATE 2-METHYLTRANSFERASE-RELATED"/>
    <property type="match status" value="1"/>
</dbReference>
<organism evidence="3 4">
    <name type="scientific">Guyanagaster necrorhizus</name>
    <dbReference type="NCBI Taxonomy" id="856835"/>
    <lineage>
        <taxon>Eukaryota</taxon>
        <taxon>Fungi</taxon>
        <taxon>Dikarya</taxon>
        <taxon>Basidiomycota</taxon>
        <taxon>Agaricomycotina</taxon>
        <taxon>Agaricomycetes</taxon>
        <taxon>Agaricomycetidae</taxon>
        <taxon>Agaricales</taxon>
        <taxon>Marasmiineae</taxon>
        <taxon>Physalacriaceae</taxon>
        <taxon>Guyanagaster</taxon>
    </lineage>
</organism>
<evidence type="ECO:0000313" key="3">
    <source>
        <dbReference type="EMBL" id="KAG7445218.1"/>
    </source>
</evidence>
<protein>
    <submittedName>
        <fullName evidence="3">S-adenosyl-L-methionine-dependent methyltransferase</fullName>
    </submittedName>
</protein>
<accession>A0A9P8ARB1</accession>
<proteinExistence type="predicted"/>
<dbReference type="InterPro" id="IPR029063">
    <property type="entry name" value="SAM-dependent_MTases_sf"/>
</dbReference>
<evidence type="ECO:0000259" key="2">
    <source>
        <dbReference type="Pfam" id="PF13649"/>
    </source>
</evidence>
<dbReference type="GeneID" id="66108774"/>
<dbReference type="OrthoDB" id="3647at2759"/>
<dbReference type="CDD" id="cd02440">
    <property type="entry name" value="AdoMet_MTases"/>
    <property type="match status" value="1"/>
</dbReference>
<dbReference type="GO" id="GO:0008168">
    <property type="term" value="F:methyltransferase activity"/>
    <property type="evidence" value="ECO:0007669"/>
    <property type="project" value="UniProtKB-KW"/>
</dbReference>
<dbReference type="GO" id="GO:0032259">
    <property type="term" value="P:methylation"/>
    <property type="evidence" value="ECO:0007669"/>
    <property type="project" value="UniProtKB-KW"/>
</dbReference>
<dbReference type="InterPro" id="IPR041698">
    <property type="entry name" value="Methyltransf_25"/>
</dbReference>
<reference evidence="3" key="1">
    <citation type="submission" date="2020-11" db="EMBL/GenBank/DDBJ databases">
        <title>Adaptations for nitrogen fixation in a non-lichenized fungal sporocarp promotes dispersal by wood-feeding termites.</title>
        <authorList>
            <consortium name="DOE Joint Genome Institute"/>
            <person name="Koch R.A."/>
            <person name="Yoon G."/>
            <person name="Arayal U."/>
            <person name="Lail K."/>
            <person name="Amirebrahimi M."/>
            <person name="Labutti K."/>
            <person name="Lipzen A."/>
            <person name="Riley R."/>
            <person name="Barry K."/>
            <person name="Henrissat B."/>
            <person name="Grigoriev I.V."/>
            <person name="Herr J.R."/>
            <person name="Aime M.C."/>
        </authorList>
    </citation>
    <scope>NUCLEOTIDE SEQUENCE</scope>
    <source>
        <strain evidence="3">MCA 3950</strain>
    </source>
</reference>
<dbReference type="SUPFAM" id="SSF53335">
    <property type="entry name" value="S-adenosyl-L-methionine-dependent methyltransferases"/>
    <property type="match status" value="1"/>
</dbReference>
<keyword evidence="4" id="KW-1185">Reference proteome</keyword>
<dbReference type="PANTHER" id="PTHR43861:SF3">
    <property type="entry name" value="PUTATIVE (AFU_ORTHOLOGUE AFUA_2G14390)-RELATED"/>
    <property type="match status" value="1"/>
</dbReference>
<keyword evidence="3" id="KW-0489">Methyltransferase</keyword>
<gene>
    <name evidence="3" type="ORF">BT62DRAFT_933023</name>
</gene>
<dbReference type="EMBL" id="MU250537">
    <property type="protein sequence ID" value="KAG7445218.1"/>
    <property type="molecule type" value="Genomic_DNA"/>
</dbReference>